<reference evidence="1" key="1">
    <citation type="submission" date="2021-06" db="EMBL/GenBank/DDBJ databases">
        <title>Comparative genomics, transcriptomics and evolutionary studies reveal genomic signatures of adaptation to plant cell wall in hemibiotrophic fungi.</title>
        <authorList>
            <consortium name="DOE Joint Genome Institute"/>
            <person name="Baroncelli R."/>
            <person name="Diaz J.F."/>
            <person name="Benocci T."/>
            <person name="Peng M."/>
            <person name="Battaglia E."/>
            <person name="Haridas S."/>
            <person name="Andreopoulos W."/>
            <person name="Labutti K."/>
            <person name="Pangilinan J."/>
            <person name="Floch G.L."/>
            <person name="Makela M.R."/>
            <person name="Henrissat B."/>
            <person name="Grigoriev I.V."/>
            <person name="Crouch J.A."/>
            <person name="De Vries R.P."/>
            <person name="Sukno S.A."/>
            <person name="Thon M.R."/>
        </authorList>
    </citation>
    <scope>NUCLEOTIDE SEQUENCE</scope>
    <source>
        <strain evidence="1">MAFF235873</strain>
    </source>
</reference>
<name>A0AAD9HE28_9PEZI</name>
<protein>
    <submittedName>
        <fullName evidence="1">Uncharacterized protein</fullName>
    </submittedName>
</protein>
<dbReference type="Proteomes" id="UP001232148">
    <property type="component" value="Unassembled WGS sequence"/>
</dbReference>
<keyword evidence="2" id="KW-1185">Reference proteome</keyword>
<accession>A0AAD9HE28</accession>
<organism evidence="1 2">
    <name type="scientific">Colletotrichum zoysiae</name>
    <dbReference type="NCBI Taxonomy" id="1216348"/>
    <lineage>
        <taxon>Eukaryota</taxon>
        <taxon>Fungi</taxon>
        <taxon>Dikarya</taxon>
        <taxon>Ascomycota</taxon>
        <taxon>Pezizomycotina</taxon>
        <taxon>Sordariomycetes</taxon>
        <taxon>Hypocreomycetidae</taxon>
        <taxon>Glomerellales</taxon>
        <taxon>Glomerellaceae</taxon>
        <taxon>Colletotrichum</taxon>
        <taxon>Colletotrichum graminicola species complex</taxon>
    </lineage>
</organism>
<comment type="caution">
    <text evidence="1">The sequence shown here is derived from an EMBL/GenBank/DDBJ whole genome shotgun (WGS) entry which is preliminary data.</text>
</comment>
<evidence type="ECO:0000313" key="2">
    <source>
        <dbReference type="Proteomes" id="UP001232148"/>
    </source>
</evidence>
<dbReference type="AlphaFoldDB" id="A0AAD9HE28"/>
<evidence type="ECO:0000313" key="1">
    <source>
        <dbReference type="EMBL" id="KAK2026631.1"/>
    </source>
</evidence>
<dbReference type="EMBL" id="MU842910">
    <property type="protein sequence ID" value="KAK2026631.1"/>
    <property type="molecule type" value="Genomic_DNA"/>
</dbReference>
<sequence length="319" mass="34319">MESENPYSGEFVPSRCPPCFRAFDYSPNEANSMQSRASHARLLARRNNDATDSSPPPPYADGLNQLAHLDVHNFSLNPQGFVIYPSAPTISSPTDVKIRIRVFQACKRLQANGGAMRFQLPCGSPLNWGNAEAQPGIIVIAGSRSPGEDSAFGRKAGTVSVPYGNHFKLLSTGPINGKPAQNFCVLSVPIDSEAFILSDAELKKRNYVMPTDLEEGAVQIMTDDLAGTGKDVIAYAGIGAVNPKYPRDIVPIVTWDVGPNLTYRVTADMRTWHVAALSDSEPGAAIDSSAMPPSMPVTFAAASDHDANVYYQPGNVFET</sequence>
<gene>
    <name evidence="1" type="ORF">LX32DRAFT_641655</name>
</gene>
<proteinExistence type="predicted"/>